<dbReference type="PANTHER" id="PTHR28026">
    <property type="entry name" value="DUF962 DOMAIN PROTEIN (AFU_ORTHOLOGUE AFUA_8G05310)"/>
    <property type="match status" value="1"/>
</dbReference>
<feature type="transmembrane region" description="Helical" evidence="1">
    <location>
        <begin position="31"/>
        <end position="51"/>
    </location>
</feature>
<dbReference type="Proteomes" id="UP000613768">
    <property type="component" value="Unassembled WGS sequence"/>
</dbReference>
<sequence length="149" mass="17037">MHSNALGRDIRQVDRLIGHYAESHRHPTNVLIHWICVPIIVWCVLAMLWVIHPLLAASAAVFSLGYYLKLSWQFAIAMAAYALLCLWTLTFVPYPGWVALVLFVVTWVFQFIGHNIEGKKPSFLEDVQYLLVGPIFLLGKLFRRIGLGY</sequence>
<feature type="transmembrane region" description="Helical" evidence="1">
    <location>
        <begin position="96"/>
        <end position="113"/>
    </location>
</feature>
<dbReference type="GO" id="GO:0016020">
    <property type="term" value="C:membrane"/>
    <property type="evidence" value="ECO:0007669"/>
    <property type="project" value="GOC"/>
</dbReference>
<proteinExistence type="predicted"/>
<reference evidence="2 3" key="1">
    <citation type="submission" date="2020-09" db="EMBL/GenBank/DDBJ databases">
        <title>Pseudoxanthomonas sp. CAU 1598 isolated from sand of Yaerae Beach.</title>
        <authorList>
            <person name="Kim W."/>
        </authorList>
    </citation>
    <scope>NUCLEOTIDE SEQUENCE [LARGE SCALE GENOMIC DNA]</scope>
    <source>
        <strain evidence="2 3">CAU 1598</strain>
    </source>
</reference>
<protein>
    <submittedName>
        <fullName evidence="2">DUF962 domain-containing protein</fullName>
    </submittedName>
</protein>
<dbReference type="GO" id="GO:0046521">
    <property type="term" value="P:sphingoid catabolic process"/>
    <property type="evidence" value="ECO:0007669"/>
    <property type="project" value="TreeGrafter"/>
</dbReference>
<dbReference type="EMBL" id="JACYTR010000037">
    <property type="protein sequence ID" value="MBD8526993.1"/>
    <property type="molecule type" value="Genomic_DNA"/>
</dbReference>
<accession>A0AAW3ZM04</accession>
<keyword evidence="3" id="KW-1185">Reference proteome</keyword>
<feature type="transmembrane region" description="Helical" evidence="1">
    <location>
        <begin position="72"/>
        <end position="90"/>
    </location>
</feature>
<evidence type="ECO:0000313" key="2">
    <source>
        <dbReference type="EMBL" id="MBD8526993.1"/>
    </source>
</evidence>
<organism evidence="2 3">
    <name type="scientific">Pseudomarimonas arenosa</name>
    <dbReference type="NCBI Taxonomy" id="2774145"/>
    <lineage>
        <taxon>Bacteria</taxon>
        <taxon>Pseudomonadati</taxon>
        <taxon>Pseudomonadota</taxon>
        <taxon>Gammaproteobacteria</taxon>
        <taxon>Lysobacterales</taxon>
        <taxon>Lysobacteraceae</taxon>
        <taxon>Pseudomarimonas</taxon>
    </lineage>
</organism>
<comment type="caution">
    <text evidence="2">The sequence shown here is derived from an EMBL/GenBank/DDBJ whole genome shotgun (WGS) entry which is preliminary data.</text>
</comment>
<keyword evidence="1" id="KW-1133">Transmembrane helix</keyword>
<keyword evidence="1" id="KW-0812">Transmembrane</keyword>
<dbReference type="Pfam" id="PF06127">
    <property type="entry name" value="Mpo1-like"/>
    <property type="match status" value="1"/>
</dbReference>
<evidence type="ECO:0000256" key="1">
    <source>
        <dbReference type="SAM" id="Phobius"/>
    </source>
</evidence>
<gene>
    <name evidence="2" type="ORF">IFO71_14725</name>
</gene>
<dbReference type="RefSeq" id="WP_192030415.1">
    <property type="nucleotide sequence ID" value="NZ_JACYTR010000037.1"/>
</dbReference>
<dbReference type="PANTHER" id="PTHR28026:SF9">
    <property type="entry name" value="2-HYDROXY-PALMITIC ACID DIOXYGENASE MPO1"/>
    <property type="match status" value="1"/>
</dbReference>
<evidence type="ECO:0000313" key="3">
    <source>
        <dbReference type="Proteomes" id="UP000613768"/>
    </source>
</evidence>
<keyword evidence="1" id="KW-0472">Membrane</keyword>
<dbReference type="AlphaFoldDB" id="A0AAW3ZM04"/>
<name>A0AAW3ZM04_9GAMM</name>
<dbReference type="InterPro" id="IPR009305">
    <property type="entry name" value="Mpo1-like"/>
</dbReference>